<dbReference type="InterPro" id="IPR050738">
    <property type="entry name" value="Sulfatase"/>
</dbReference>
<reference evidence="9 10" key="1">
    <citation type="submission" date="2019-04" db="EMBL/GenBank/DDBJ databases">
        <authorList>
            <person name="Van Vliet M D."/>
        </authorList>
    </citation>
    <scope>NUCLEOTIDE SEQUENCE [LARGE SCALE GENOMIC DNA]</scope>
    <source>
        <strain evidence="9 10">F1</strain>
    </source>
</reference>
<dbReference type="InterPro" id="IPR000917">
    <property type="entry name" value="Sulfatase_N"/>
</dbReference>
<organism evidence="9 10">
    <name type="scientific">Pontiella desulfatans</name>
    <dbReference type="NCBI Taxonomy" id="2750659"/>
    <lineage>
        <taxon>Bacteria</taxon>
        <taxon>Pseudomonadati</taxon>
        <taxon>Kiritimatiellota</taxon>
        <taxon>Kiritimatiellia</taxon>
        <taxon>Kiritimatiellales</taxon>
        <taxon>Pontiellaceae</taxon>
        <taxon>Pontiella</taxon>
    </lineage>
</organism>
<evidence type="ECO:0000259" key="8">
    <source>
        <dbReference type="Pfam" id="PF00884"/>
    </source>
</evidence>
<evidence type="ECO:0000256" key="2">
    <source>
        <dbReference type="ARBA" id="ARBA00008779"/>
    </source>
</evidence>
<dbReference type="SUPFAM" id="SSF53649">
    <property type="entry name" value="Alkaline phosphatase-like"/>
    <property type="match status" value="1"/>
</dbReference>
<keyword evidence="6" id="KW-0106">Calcium</keyword>
<keyword evidence="5" id="KW-0378">Hydrolase</keyword>
<keyword evidence="4 7" id="KW-0732">Signal</keyword>
<evidence type="ECO:0000256" key="4">
    <source>
        <dbReference type="ARBA" id="ARBA00022729"/>
    </source>
</evidence>
<comment type="similarity">
    <text evidence="2">Belongs to the sulfatase family.</text>
</comment>
<evidence type="ECO:0000313" key="10">
    <source>
        <dbReference type="Proteomes" id="UP000366872"/>
    </source>
</evidence>
<dbReference type="Pfam" id="PF00884">
    <property type="entry name" value="Sulfatase"/>
    <property type="match status" value="1"/>
</dbReference>
<feature type="signal peptide" evidence="7">
    <location>
        <begin position="1"/>
        <end position="21"/>
    </location>
</feature>
<protein>
    <submittedName>
        <fullName evidence="9">Arylsulfatase</fullName>
    </submittedName>
</protein>
<keyword evidence="10" id="KW-1185">Reference proteome</keyword>
<dbReference type="PROSITE" id="PS00523">
    <property type="entry name" value="SULFATASE_1"/>
    <property type="match status" value="1"/>
</dbReference>
<gene>
    <name evidence="9" type="primary">atsA_125</name>
    <name evidence="9" type="ORF">PDESU_02103</name>
</gene>
<accession>A0A6C2U2C9</accession>
<evidence type="ECO:0000256" key="3">
    <source>
        <dbReference type="ARBA" id="ARBA00022723"/>
    </source>
</evidence>
<evidence type="ECO:0000256" key="6">
    <source>
        <dbReference type="ARBA" id="ARBA00022837"/>
    </source>
</evidence>
<proteinExistence type="inferred from homology"/>
<sequence length="527" mass="58889">MNRLKTAIYVALLCGVFNAHADQPNIVLIMADDLGFMDINPTAEFATDTPANDQYYETPHLNDLAKDGVAFSRCYSMPLCSPSRATIITGRNGATFGFNNATAMRAGKFTFAQNGLEPPAEYQFHDKMPGTNPTFPVATATGNYALPNGLPDSRGQKVYSLAEMLPEYRSAFLGKWHIGGNDLEGHRPQDFGFEAITYEDEGWSKYHKGVRKKWHHPGPEAQTEYLTDDLTELSTDWIRRHVKKQPEQPFLLYLAHFAVHGPIEARPEDVAYFSTKKTRGWNGQDNPAYAGMIRALDDSVGAIRATLKELGVADHTIIVFTSDNGGQAVKKGARWTSNTPLRGQKAQTFEGGIRVPMMMYVPNGERHRVDTPVTLEDVAPTLTALAGKQVPEKIQKQWSGKSLVPLLQNRPDDFEKRAVFIHEPYYRPDHLTEGSPMTAPSSVMIEGDYKLIAYHDGVMRLFDLSKDIGEAKDLSASMPERVGRMKKALAKWRFEHIPARYDTSLNKRYNPQADNALPEPVGPLFVR</sequence>
<dbReference type="PANTHER" id="PTHR42693:SF42">
    <property type="entry name" value="ARYLSULFATASE G"/>
    <property type="match status" value="1"/>
</dbReference>
<dbReference type="GO" id="GO:0004065">
    <property type="term" value="F:arylsulfatase activity"/>
    <property type="evidence" value="ECO:0007669"/>
    <property type="project" value="TreeGrafter"/>
</dbReference>
<dbReference type="GO" id="GO:0046872">
    <property type="term" value="F:metal ion binding"/>
    <property type="evidence" value="ECO:0007669"/>
    <property type="project" value="UniProtKB-KW"/>
</dbReference>
<dbReference type="Gene3D" id="3.40.720.10">
    <property type="entry name" value="Alkaline Phosphatase, subunit A"/>
    <property type="match status" value="1"/>
</dbReference>
<dbReference type="PANTHER" id="PTHR42693">
    <property type="entry name" value="ARYLSULFATASE FAMILY MEMBER"/>
    <property type="match status" value="1"/>
</dbReference>
<evidence type="ECO:0000256" key="1">
    <source>
        <dbReference type="ARBA" id="ARBA00001913"/>
    </source>
</evidence>
<evidence type="ECO:0000256" key="7">
    <source>
        <dbReference type="SAM" id="SignalP"/>
    </source>
</evidence>
<dbReference type="InterPro" id="IPR024607">
    <property type="entry name" value="Sulfatase_CS"/>
</dbReference>
<comment type="cofactor">
    <cofactor evidence="1">
        <name>Ca(2+)</name>
        <dbReference type="ChEBI" id="CHEBI:29108"/>
    </cofactor>
</comment>
<dbReference type="Proteomes" id="UP000366872">
    <property type="component" value="Unassembled WGS sequence"/>
</dbReference>
<feature type="chain" id="PRO_5028997801" evidence="7">
    <location>
        <begin position="22"/>
        <end position="527"/>
    </location>
</feature>
<evidence type="ECO:0000256" key="5">
    <source>
        <dbReference type="ARBA" id="ARBA00022801"/>
    </source>
</evidence>
<name>A0A6C2U2C9_PONDE</name>
<dbReference type="Gene3D" id="3.30.1120.10">
    <property type="match status" value="1"/>
</dbReference>
<dbReference type="EMBL" id="CAAHFG010000001">
    <property type="protein sequence ID" value="VGO13546.1"/>
    <property type="molecule type" value="Genomic_DNA"/>
</dbReference>
<feature type="domain" description="Sulfatase N-terminal" evidence="8">
    <location>
        <begin position="24"/>
        <end position="387"/>
    </location>
</feature>
<dbReference type="InterPro" id="IPR017850">
    <property type="entry name" value="Alkaline_phosphatase_core_sf"/>
</dbReference>
<dbReference type="AlphaFoldDB" id="A0A6C2U2C9"/>
<keyword evidence="3" id="KW-0479">Metal-binding</keyword>
<evidence type="ECO:0000313" key="9">
    <source>
        <dbReference type="EMBL" id="VGO13546.1"/>
    </source>
</evidence>